<feature type="compositionally biased region" description="Low complexity" evidence="2">
    <location>
        <begin position="29"/>
        <end position="46"/>
    </location>
</feature>
<proteinExistence type="predicted"/>
<organism evidence="5 6">
    <name type="scientific">Actinomadura hallensis</name>
    <dbReference type="NCBI Taxonomy" id="337895"/>
    <lineage>
        <taxon>Bacteria</taxon>
        <taxon>Bacillati</taxon>
        <taxon>Actinomycetota</taxon>
        <taxon>Actinomycetes</taxon>
        <taxon>Streptosporangiales</taxon>
        <taxon>Thermomonosporaceae</taxon>
        <taxon>Actinomadura</taxon>
    </lineage>
</organism>
<dbReference type="Gene3D" id="3.40.630.40">
    <property type="entry name" value="Zn-dependent exopeptidases"/>
    <property type="match status" value="1"/>
</dbReference>
<dbReference type="InterPro" id="IPR050695">
    <property type="entry name" value="N-acetylmuramoyl_amidase_3"/>
</dbReference>
<evidence type="ECO:0000256" key="2">
    <source>
        <dbReference type="SAM" id="MobiDB-lite"/>
    </source>
</evidence>
<accession>A0A543I802</accession>
<dbReference type="PANTHER" id="PTHR30404:SF0">
    <property type="entry name" value="N-ACETYLMURAMOYL-L-ALANINE AMIDASE AMIC"/>
    <property type="match status" value="1"/>
</dbReference>
<keyword evidence="3" id="KW-0732">Signal</keyword>
<dbReference type="PROSITE" id="PS51257">
    <property type="entry name" value="PROKAR_LIPOPROTEIN"/>
    <property type="match status" value="1"/>
</dbReference>
<dbReference type="OrthoDB" id="3268878at2"/>
<evidence type="ECO:0000313" key="5">
    <source>
        <dbReference type="EMBL" id="TQM66726.1"/>
    </source>
</evidence>
<feature type="region of interest" description="Disordered" evidence="2">
    <location>
        <begin position="27"/>
        <end position="66"/>
    </location>
</feature>
<dbReference type="AlphaFoldDB" id="A0A543I802"/>
<evidence type="ECO:0000313" key="6">
    <source>
        <dbReference type="Proteomes" id="UP000316706"/>
    </source>
</evidence>
<feature type="compositionally biased region" description="Basic and acidic residues" evidence="2">
    <location>
        <begin position="52"/>
        <end position="66"/>
    </location>
</feature>
<dbReference type="CDD" id="cd02696">
    <property type="entry name" value="MurNAc-LAA"/>
    <property type="match status" value="1"/>
</dbReference>
<dbReference type="SMART" id="SM00646">
    <property type="entry name" value="Ami_3"/>
    <property type="match status" value="1"/>
</dbReference>
<dbReference type="PANTHER" id="PTHR30404">
    <property type="entry name" value="N-ACETYLMURAMOYL-L-ALANINE AMIDASE"/>
    <property type="match status" value="1"/>
</dbReference>
<keyword evidence="6" id="KW-1185">Reference proteome</keyword>
<comment type="caution">
    <text evidence="5">The sequence shown here is derived from an EMBL/GenBank/DDBJ whole genome shotgun (WGS) entry which is preliminary data.</text>
</comment>
<evidence type="ECO:0000259" key="4">
    <source>
        <dbReference type="SMART" id="SM00646"/>
    </source>
</evidence>
<keyword evidence="1" id="KW-0378">Hydrolase</keyword>
<sequence length="286" mass="29522">MRIRRGGPVAAGIALCLGALTACGGSSGAPGAAEGPVNPPRAGAPAPDGPAPDDRSPAAAGRKKDDAPALAGKVIVIDPGHNGGNADHPAEINKKVRIGNGTKACDTTGTSTNDGYPEHAFTWDVSKRLAKLLRADGAKVTLTRKDDKGVGPCITERAAIANRLKADAAVSIHADGNARPSANGFHIIEPVSIGANAAMVPGSRRLGKALRDAYREGTGMPYSNYLGKDGRDRRGDLGGLNLSKVPKVFVECGNMRNKGDAAKFADASFRQRIAESLAAGFRDFLR</sequence>
<dbReference type="Pfam" id="PF01520">
    <property type="entry name" value="Amidase_3"/>
    <property type="match status" value="1"/>
</dbReference>
<evidence type="ECO:0000256" key="1">
    <source>
        <dbReference type="ARBA" id="ARBA00022801"/>
    </source>
</evidence>
<reference evidence="5 6" key="1">
    <citation type="submission" date="2019-06" db="EMBL/GenBank/DDBJ databases">
        <title>Sequencing the genomes of 1000 actinobacteria strains.</title>
        <authorList>
            <person name="Klenk H.-P."/>
        </authorList>
    </citation>
    <scope>NUCLEOTIDE SEQUENCE [LARGE SCALE GENOMIC DNA]</scope>
    <source>
        <strain evidence="5 6">DSM 45043</strain>
    </source>
</reference>
<dbReference type="SUPFAM" id="SSF53187">
    <property type="entry name" value="Zn-dependent exopeptidases"/>
    <property type="match status" value="1"/>
</dbReference>
<dbReference type="RefSeq" id="WP_141965824.1">
    <property type="nucleotide sequence ID" value="NZ_VFPO01000001.1"/>
</dbReference>
<name>A0A543I802_9ACTN</name>
<feature type="chain" id="PRO_5038926438" evidence="3">
    <location>
        <begin position="25"/>
        <end position="286"/>
    </location>
</feature>
<dbReference type="GO" id="GO:0008745">
    <property type="term" value="F:N-acetylmuramoyl-L-alanine amidase activity"/>
    <property type="evidence" value="ECO:0007669"/>
    <property type="project" value="InterPro"/>
</dbReference>
<dbReference type="GO" id="GO:0009253">
    <property type="term" value="P:peptidoglycan catabolic process"/>
    <property type="evidence" value="ECO:0007669"/>
    <property type="project" value="InterPro"/>
</dbReference>
<dbReference type="Proteomes" id="UP000316706">
    <property type="component" value="Unassembled WGS sequence"/>
</dbReference>
<dbReference type="GO" id="GO:0030288">
    <property type="term" value="C:outer membrane-bounded periplasmic space"/>
    <property type="evidence" value="ECO:0007669"/>
    <property type="project" value="TreeGrafter"/>
</dbReference>
<dbReference type="EMBL" id="VFPO01000001">
    <property type="protein sequence ID" value="TQM66726.1"/>
    <property type="molecule type" value="Genomic_DNA"/>
</dbReference>
<evidence type="ECO:0000256" key="3">
    <source>
        <dbReference type="SAM" id="SignalP"/>
    </source>
</evidence>
<protein>
    <submittedName>
        <fullName evidence="5">N-acetylmuramoyl-L-alanine amidase</fullName>
    </submittedName>
</protein>
<dbReference type="InterPro" id="IPR002508">
    <property type="entry name" value="MurNAc-LAA_cat"/>
</dbReference>
<gene>
    <name evidence="5" type="ORF">FHX41_0311</name>
</gene>
<feature type="domain" description="MurNAc-LAA" evidence="4">
    <location>
        <begin position="158"/>
        <end position="282"/>
    </location>
</feature>
<feature type="signal peptide" evidence="3">
    <location>
        <begin position="1"/>
        <end position="24"/>
    </location>
</feature>